<protein>
    <submittedName>
        <fullName evidence="1">Uncharacterized protein</fullName>
    </submittedName>
</protein>
<dbReference type="AlphaFoldDB" id="A0A7W3P7P6"/>
<gene>
    <name evidence="1" type="ORF">FHX74_003820</name>
</gene>
<dbReference type="InterPro" id="IPR049457">
    <property type="entry name" value="Emfourin"/>
</dbReference>
<comment type="caution">
    <text evidence="1">The sequence shown here is derived from an EMBL/GenBank/DDBJ whole genome shotgun (WGS) entry which is preliminary data.</text>
</comment>
<proteinExistence type="predicted"/>
<keyword evidence="2" id="KW-1185">Reference proteome</keyword>
<sequence length="104" mass="10648">MTDDAPTTADELVVRRSGGLAGVSRTGRIALDGDDRGRQARELLERVDLTAFAGGVPGRPDRFVYSIDAPGRSATVGETQLTGDLAALVRLALDPDGAAGPSAG</sequence>
<organism evidence="1 2">
    <name type="scientific">Microlunatus kandeliicorticis</name>
    <dbReference type="NCBI Taxonomy" id="1759536"/>
    <lineage>
        <taxon>Bacteria</taxon>
        <taxon>Bacillati</taxon>
        <taxon>Actinomycetota</taxon>
        <taxon>Actinomycetes</taxon>
        <taxon>Propionibacteriales</taxon>
        <taxon>Propionibacteriaceae</taxon>
        <taxon>Microlunatus</taxon>
    </lineage>
</organism>
<dbReference type="Pfam" id="PF20242">
    <property type="entry name" value="Emfourin"/>
    <property type="match status" value="1"/>
</dbReference>
<name>A0A7W3P7P6_9ACTN</name>
<reference evidence="1 2" key="1">
    <citation type="submission" date="2020-07" db="EMBL/GenBank/DDBJ databases">
        <title>Sequencing the genomes of 1000 actinobacteria strains.</title>
        <authorList>
            <person name="Klenk H.-P."/>
        </authorList>
    </citation>
    <scope>NUCLEOTIDE SEQUENCE [LARGE SCALE GENOMIC DNA]</scope>
    <source>
        <strain evidence="1 2">DSM 100723</strain>
    </source>
</reference>
<dbReference type="EMBL" id="JACGWT010000007">
    <property type="protein sequence ID" value="MBA8796167.1"/>
    <property type="molecule type" value="Genomic_DNA"/>
</dbReference>
<evidence type="ECO:0000313" key="2">
    <source>
        <dbReference type="Proteomes" id="UP000523079"/>
    </source>
</evidence>
<accession>A0A7W3P7P6</accession>
<dbReference type="Proteomes" id="UP000523079">
    <property type="component" value="Unassembled WGS sequence"/>
</dbReference>
<evidence type="ECO:0000313" key="1">
    <source>
        <dbReference type="EMBL" id="MBA8796167.1"/>
    </source>
</evidence>
<dbReference type="RefSeq" id="WP_182561803.1">
    <property type="nucleotide sequence ID" value="NZ_JACGWT010000007.1"/>
</dbReference>